<evidence type="ECO:0000256" key="5">
    <source>
        <dbReference type="ARBA" id="ARBA00022585"/>
    </source>
</evidence>
<keyword evidence="18" id="KW-1185">Reference proteome</keyword>
<evidence type="ECO:0000313" key="19">
    <source>
        <dbReference type="WBParaSite" id="PSAMB.scaffold1125size35652.g11073.t1"/>
    </source>
</evidence>
<dbReference type="Gene3D" id="3.40.30.10">
    <property type="entry name" value="Glutaredoxin"/>
    <property type="match status" value="1"/>
</dbReference>
<dbReference type="FunFam" id="3.40.30.10:FF:000243">
    <property type="entry name" value="Prostamide/prostaglandin F synthase"/>
    <property type="match status" value="1"/>
</dbReference>
<reference evidence="19" key="1">
    <citation type="submission" date="2022-11" db="UniProtKB">
        <authorList>
            <consortium name="WormBaseParasite"/>
        </authorList>
    </citation>
    <scope>IDENTIFICATION</scope>
</reference>
<evidence type="ECO:0000256" key="3">
    <source>
        <dbReference type="ARBA" id="ARBA00022501"/>
    </source>
</evidence>
<dbReference type="PANTHER" id="PTHR28630">
    <property type="match status" value="1"/>
</dbReference>
<dbReference type="SUPFAM" id="SSF52833">
    <property type="entry name" value="Thioredoxin-like"/>
    <property type="match status" value="1"/>
</dbReference>
<sequence>MDKFANYKLLSPDNGQEVPFGSVWAGGKAVVFFMRRFGCVLCRHTAFKLSKLAPQLSANGVRLVGIGPEKLGYEEFKQGNFLAGEIYVDESKELYNSIGYKREGFLGLLGEFIKGKLIAMNNAAKADGVTGNMKGDVHQLGGVLVLDSAGNKLYEFIQHEATDEPDYAAVAAAAGVAYNKAAVDSVPGPETCDTSCALPAR</sequence>
<keyword evidence="3" id="KW-0644">Prostaglandin metabolism</keyword>
<evidence type="ECO:0000256" key="7">
    <source>
        <dbReference type="ARBA" id="ARBA00022857"/>
    </source>
</evidence>
<evidence type="ECO:0000256" key="16">
    <source>
        <dbReference type="ARBA" id="ARBA00047917"/>
    </source>
</evidence>
<keyword evidence="7" id="KW-0521">NADP</keyword>
<proteinExistence type="inferred from homology"/>
<dbReference type="AlphaFoldDB" id="A0A914UMX7"/>
<evidence type="ECO:0000256" key="2">
    <source>
        <dbReference type="ARBA" id="ARBA00022490"/>
    </source>
</evidence>
<dbReference type="Pfam" id="PF13911">
    <property type="entry name" value="AhpC-TSA_2"/>
    <property type="match status" value="1"/>
</dbReference>
<comment type="subcellular location">
    <subcellularLocation>
        <location evidence="1">Cytoplasm</location>
        <location evidence="1">Cytosol</location>
    </subcellularLocation>
</comment>
<evidence type="ECO:0000256" key="9">
    <source>
        <dbReference type="ARBA" id="ARBA00023098"/>
    </source>
</evidence>
<keyword evidence="2" id="KW-0963">Cytoplasm</keyword>
<name>A0A914UMX7_9BILA</name>
<keyword evidence="5" id="KW-0643">Prostaglandin biosynthesis</keyword>
<protein>
    <recommendedName>
        <fullName evidence="14">Prostamide/prostaglandin F synthase</fullName>
        <ecNumber evidence="13">1.11.1.20</ecNumber>
    </recommendedName>
    <alternativeName>
        <fullName evidence="15">Peroxiredoxin-like 2B</fullName>
    </alternativeName>
</protein>
<comment type="similarity">
    <text evidence="12">Belongs to the peroxiredoxin-like PRXL2 family. Prostamide/prostaglandin F synthase subfamily.</text>
</comment>
<evidence type="ECO:0000256" key="8">
    <source>
        <dbReference type="ARBA" id="ARBA00023002"/>
    </source>
</evidence>
<keyword evidence="6" id="KW-0276">Fatty acid metabolism</keyword>
<evidence type="ECO:0000256" key="10">
    <source>
        <dbReference type="ARBA" id="ARBA00023160"/>
    </source>
</evidence>
<organism evidence="18 19">
    <name type="scientific">Plectus sambesii</name>
    <dbReference type="NCBI Taxonomy" id="2011161"/>
    <lineage>
        <taxon>Eukaryota</taxon>
        <taxon>Metazoa</taxon>
        <taxon>Ecdysozoa</taxon>
        <taxon>Nematoda</taxon>
        <taxon>Chromadorea</taxon>
        <taxon>Plectida</taxon>
        <taxon>Plectina</taxon>
        <taxon>Plectoidea</taxon>
        <taxon>Plectidae</taxon>
        <taxon>Plectus</taxon>
    </lineage>
</organism>
<evidence type="ECO:0000256" key="13">
    <source>
        <dbReference type="ARBA" id="ARBA00039126"/>
    </source>
</evidence>
<dbReference type="GO" id="GO:0005829">
    <property type="term" value="C:cytosol"/>
    <property type="evidence" value="ECO:0007669"/>
    <property type="project" value="UniProtKB-SubCell"/>
</dbReference>
<dbReference type="InterPro" id="IPR032801">
    <property type="entry name" value="PXL2A/B/C"/>
</dbReference>
<dbReference type="WBParaSite" id="PSAMB.scaffold1125size35652.g11073.t1">
    <property type="protein sequence ID" value="PSAMB.scaffold1125size35652.g11073.t1"/>
    <property type="gene ID" value="PSAMB.scaffold1125size35652.g11073"/>
</dbReference>
<evidence type="ECO:0000256" key="15">
    <source>
        <dbReference type="ARBA" id="ARBA00041838"/>
    </source>
</evidence>
<dbReference type="PANTHER" id="PTHR28630:SF29">
    <property type="entry name" value="PROSTAMIDE_PROSTAGLANDIN F SYNTHASE"/>
    <property type="match status" value="1"/>
</dbReference>
<dbReference type="GO" id="GO:0047017">
    <property type="term" value="F:prostaglandin F synthase activity"/>
    <property type="evidence" value="ECO:0007669"/>
    <property type="project" value="TreeGrafter"/>
</dbReference>
<dbReference type="EC" id="1.11.1.20" evidence="13"/>
<keyword evidence="8" id="KW-0560">Oxidoreductase</keyword>
<evidence type="ECO:0000256" key="4">
    <source>
        <dbReference type="ARBA" id="ARBA00022516"/>
    </source>
</evidence>
<evidence type="ECO:0000256" key="17">
    <source>
        <dbReference type="ARBA" id="ARBA00048626"/>
    </source>
</evidence>
<dbReference type="GO" id="GO:0001516">
    <property type="term" value="P:prostaglandin biosynthetic process"/>
    <property type="evidence" value="ECO:0007669"/>
    <property type="project" value="UniProtKB-KW"/>
</dbReference>
<evidence type="ECO:0000256" key="14">
    <source>
        <dbReference type="ARBA" id="ARBA00040768"/>
    </source>
</evidence>
<evidence type="ECO:0000313" key="18">
    <source>
        <dbReference type="Proteomes" id="UP000887566"/>
    </source>
</evidence>
<keyword evidence="4" id="KW-0444">Lipid biosynthesis</keyword>
<comment type="catalytic activity">
    <reaction evidence="16">
        <text>prostaglandin H2 + [thioredoxin]-dithiol = prostaglandin F2alpha + [thioredoxin]-disulfide</text>
        <dbReference type="Rhea" id="RHEA:28214"/>
        <dbReference type="Rhea" id="RHEA-COMP:10698"/>
        <dbReference type="Rhea" id="RHEA-COMP:10700"/>
        <dbReference type="ChEBI" id="CHEBI:29950"/>
        <dbReference type="ChEBI" id="CHEBI:50058"/>
        <dbReference type="ChEBI" id="CHEBI:57404"/>
        <dbReference type="ChEBI" id="CHEBI:57405"/>
        <dbReference type="EC" id="1.11.1.20"/>
    </reaction>
</comment>
<comment type="function">
    <text evidence="11">Catalyzes the reduction of prostaglandin-ethanolamide H(2) (prostamide H(2)) to prostamide F(2alpha) with NADPH as proton donor. Also able to reduce prostaglandin H(2) to prostaglandin F(2alpha).</text>
</comment>
<dbReference type="InterPro" id="IPR036249">
    <property type="entry name" value="Thioredoxin-like_sf"/>
</dbReference>
<comment type="catalytic activity">
    <reaction evidence="17">
        <text>prostamide F2alpha + [thioredoxin]-disulfide = prostamide H2 + [thioredoxin]-dithiol</text>
        <dbReference type="Rhea" id="RHEA:26373"/>
        <dbReference type="Rhea" id="RHEA-COMP:10698"/>
        <dbReference type="Rhea" id="RHEA-COMP:10700"/>
        <dbReference type="ChEBI" id="CHEBI:29950"/>
        <dbReference type="ChEBI" id="CHEBI:50058"/>
        <dbReference type="ChEBI" id="CHEBI:53081"/>
        <dbReference type="ChEBI" id="CHEBI:53082"/>
        <dbReference type="EC" id="1.11.1.20"/>
    </reaction>
</comment>
<evidence type="ECO:0000256" key="12">
    <source>
        <dbReference type="ARBA" id="ARBA00037965"/>
    </source>
</evidence>
<evidence type="ECO:0000256" key="11">
    <source>
        <dbReference type="ARBA" id="ARBA00037117"/>
    </source>
</evidence>
<evidence type="ECO:0000256" key="6">
    <source>
        <dbReference type="ARBA" id="ARBA00022832"/>
    </source>
</evidence>
<dbReference type="CDD" id="cd02970">
    <property type="entry name" value="PRX_like2"/>
    <property type="match status" value="1"/>
</dbReference>
<keyword evidence="10" id="KW-0275">Fatty acid biosynthesis</keyword>
<dbReference type="Proteomes" id="UP000887566">
    <property type="component" value="Unplaced"/>
</dbReference>
<accession>A0A914UMX7</accession>
<evidence type="ECO:0000256" key="1">
    <source>
        <dbReference type="ARBA" id="ARBA00004514"/>
    </source>
</evidence>
<keyword evidence="9" id="KW-0443">Lipid metabolism</keyword>